<proteinExistence type="predicted"/>
<evidence type="ECO:0000313" key="1">
    <source>
        <dbReference type="EMBL" id="PWY55939.1"/>
    </source>
</evidence>
<organism evidence="1 2">
    <name type="scientific">Legionella qingyii</name>
    <dbReference type="NCBI Taxonomy" id="2184757"/>
    <lineage>
        <taxon>Bacteria</taxon>
        <taxon>Pseudomonadati</taxon>
        <taxon>Pseudomonadota</taxon>
        <taxon>Gammaproteobacteria</taxon>
        <taxon>Legionellales</taxon>
        <taxon>Legionellaceae</taxon>
        <taxon>Legionella</taxon>
    </lineage>
</organism>
<dbReference type="AlphaFoldDB" id="A0A317U3K2"/>
<dbReference type="RefSeq" id="WP_110142468.1">
    <property type="nucleotide sequence ID" value="NZ_QHJG01000013.1"/>
</dbReference>
<comment type="caution">
    <text evidence="1">The sequence shown here is derived from an EMBL/GenBank/DDBJ whole genome shotgun (WGS) entry which is preliminary data.</text>
</comment>
<protein>
    <submittedName>
        <fullName evidence="1">Uncharacterized protein</fullName>
    </submittedName>
</protein>
<accession>A0A317U3K2</accession>
<name>A0A317U3K2_9GAMM</name>
<evidence type="ECO:0000313" key="2">
    <source>
        <dbReference type="Proteomes" id="UP000247152"/>
    </source>
</evidence>
<gene>
    <name evidence="1" type="ORF">DGG96_09395</name>
</gene>
<reference evidence="1 2" key="1">
    <citation type="submission" date="2018-05" db="EMBL/GenBank/DDBJ databases">
        <title>Legionella qingyii sp.nov., whole genome shotgun sequence.</title>
        <authorList>
            <person name="Wu H."/>
            <person name="Zhu Q."/>
            <person name="Hu C."/>
        </authorList>
    </citation>
    <scope>NUCLEOTIDE SEQUENCE [LARGE SCALE GENOMIC DNA]</scope>
    <source>
        <strain evidence="1 2">HEB18</strain>
    </source>
</reference>
<sequence>MEVKANNSKDVVFKNVGKLNLLIDLVGEVRVLVVKTINNKEVGPNDGIHTKVMDIVTDIVCNLQTERSLEQLLLVTILVKSAIIVAGIKSYENLRLAVQNKVIVLEAHFCVDEMV</sequence>
<dbReference type="EMBL" id="QHJG01000013">
    <property type="protein sequence ID" value="PWY55939.1"/>
    <property type="molecule type" value="Genomic_DNA"/>
</dbReference>
<dbReference type="Proteomes" id="UP000247152">
    <property type="component" value="Unassembled WGS sequence"/>
</dbReference>